<dbReference type="PANTHER" id="PTHR31121">
    <property type="entry name" value="ALPHA-1,2 MANNOSYLTRANSFERASE KTR1"/>
    <property type="match status" value="1"/>
</dbReference>
<evidence type="ECO:0000256" key="2">
    <source>
        <dbReference type="ARBA" id="ARBA00022679"/>
    </source>
</evidence>
<dbReference type="GO" id="GO:0000032">
    <property type="term" value="P:cell wall mannoprotein biosynthetic process"/>
    <property type="evidence" value="ECO:0007669"/>
    <property type="project" value="TreeGrafter"/>
</dbReference>
<dbReference type="PANTHER" id="PTHR31121:SF6">
    <property type="entry name" value="ALPHA-1,2 MANNOSYLTRANSFERASE KTR1"/>
    <property type="match status" value="1"/>
</dbReference>
<keyword evidence="5" id="KW-1185">Reference proteome</keyword>
<gene>
    <name evidence="4" type="ORF">RHIMIDRAFT_223431</name>
</gene>
<evidence type="ECO:0000313" key="4">
    <source>
        <dbReference type="EMBL" id="PHZ15121.1"/>
    </source>
</evidence>
<keyword evidence="2 4" id="KW-0808">Transferase</keyword>
<dbReference type="GeneID" id="35438468"/>
<evidence type="ECO:0000256" key="1">
    <source>
        <dbReference type="ARBA" id="ARBA00007677"/>
    </source>
</evidence>
<dbReference type="EMBL" id="KZ303844">
    <property type="protein sequence ID" value="PHZ15121.1"/>
    <property type="molecule type" value="Genomic_DNA"/>
</dbReference>
<comment type="similarity">
    <text evidence="1">Belongs to the glycosyltransferase 15 family.</text>
</comment>
<protein>
    <submittedName>
        <fullName evidence="4">Nucleotide-diphospho-sugar transferase</fullName>
    </submittedName>
</protein>
<dbReference type="Gene3D" id="3.90.550.10">
    <property type="entry name" value="Spore Coat Polysaccharide Biosynthesis Protein SpsA, Chain A"/>
    <property type="match status" value="1"/>
</dbReference>
<accession>A0A2G4T282</accession>
<dbReference type="GO" id="GO:0016020">
    <property type="term" value="C:membrane"/>
    <property type="evidence" value="ECO:0007669"/>
    <property type="project" value="InterPro"/>
</dbReference>
<feature type="transmembrane region" description="Helical" evidence="3">
    <location>
        <begin position="12"/>
        <end position="29"/>
    </location>
</feature>
<dbReference type="Proteomes" id="UP000242254">
    <property type="component" value="Unassembled WGS sequence"/>
</dbReference>
<evidence type="ECO:0000256" key="3">
    <source>
        <dbReference type="SAM" id="Phobius"/>
    </source>
</evidence>
<keyword evidence="3" id="KW-0472">Membrane</keyword>
<dbReference type="GO" id="GO:0000026">
    <property type="term" value="F:alpha-1,2-mannosyltransferase activity"/>
    <property type="evidence" value="ECO:0007669"/>
    <property type="project" value="TreeGrafter"/>
</dbReference>
<name>A0A2G4T282_RHIZD</name>
<sequence length="419" mass="48836">MSFCKRVICGKVIILFGTIAILLLIFMPARHVSLSDLEHVITNMCKNHAKTPLPESLKVSYLFGMNDTLIKSDTRLKEDVWANLPAKGAFYMMTRNEDLMKARMTMKSIEERFNSKLNSTYPWIFLNNQPFTSEFKRFIKRTATNPDQVYFGHVDLDAWNYPPWIDGVRSQALFSSFRDVVTPRVSRPSYGNYLRYQSGLFFYHPLFDDVDYVWRVDAGSTYHCEMFMDDPFVTMQTNNKSVGFALTEKATSEITLFSLWPVTNHFMGLYPHLIEPSEDSIFSWLMNNNNEYNYCQISTSFEIVNLSFLRSEEYRTLFYYLDLVGGFFYERWTDAAVRTIATALFLNRQDIHFFNDVAFTLNDKAHCPLDFTLLERCSCDYKDSFNYRKSSCTLDLLQLIDPASIDDMVSFAKTVLSQK</sequence>
<dbReference type="SUPFAM" id="SSF53448">
    <property type="entry name" value="Nucleotide-diphospho-sugar transferases"/>
    <property type="match status" value="1"/>
</dbReference>
<keyword evidence="3" id="KW-1133">Transmembrane helix</keyword>
<organism evidence="4 5">
    <name type="scientific">Rhizopus microsporus ATCC 52813</name>
    <dbReference type="NCBI Taxonomy" id="1340429"/>
    <lineage>
        <taxon>Eukaryota</taxon>
        <taxon>Fungi</taxon>
        <taxon>Fungi incertae sedis</taxon>
        <taxon>Mucoromycota</taxon>
        <taxon>Mucoromycotina</taxon>
        <taxon>Mucoromycetes</taxon>
        <taxon>Mucorales</taxon>
        <taxon>Mucorineae</taxon>
        <taxon>Rhizopodaceae</taxon>
        <taxon>Rhizopus</taxon>
    </lineage>
</organism>
<dbReference type="GO" id="GO:0006487">
    <property type="term" value="P:protein N-linked glycosylation"/>
    <property type="evidence" value="ECO:0007669"/>
    <property type="project" value="TreeGrafter"/>
</dbReference>
<evidence type="ECO:0000313" key="5">
    <source>
        <dbReference type="Proteomes" id="UP000242254"/>
    </source>
</evidence>
<dbReference type="RefSeq" id="XP_023468829.1">
    <property type="nucleotide sequence ID" value="XM_023607478.1"/>
</dbReference>
<dbReference type="AlphaFoldDB" id="A0A2G4T282"/>
<dbReference type="Pfam" id="PF01793">
    <property type="entry name" value="Glyco_transf_15"/>
    <property type="match status" value="1"/>
</dbReference>
<proteinExistence type="inferred from homology"/>
<dbReference type="InterPro" id="IPR002685">
    <property type="entry name" value="Glyco_trans_15"/>
</dbReference>
<dbReference type="InterPro" id="IPR029044">
    <property type="entry name" value="Nucleotide-diphossugar_trans"/>
</dbReference>
<dbReference type="GO" id="GO:0005794">
    <property type="term" value="C:Golgi apparatus"/>
    <property type="evidence" value="ECO:0007669"/>
    <property type="project" value="TreeGrafter"/>
</dbReference>
<reference evidence="4 5" key="1">
    <citation type="journal article" date="2016" name="Proc. Natl. Acad. Sci. U.S.A.">
        <title>Lipid metabolic changes in an early divergent fungus govern the establishment of a mutualistic symbiosis with endobacteria.</title>
        <authorList>
            <person name="Lastovetsky O.A."/>
            <person name="Gaspar M.L."/>
            <person name="Mondo S.J."/>
            <person name="LaButti K.M."/>
            <person name="Sandor L."/>
            <person name="Grigoriev I.V."/>
            <person name="Henry S.A."/>
            <person name="Pawlowska T.E."/>
        </authorList>
    </citation>
    <scope>NUCLEOTIDE SEQUENCE [LARGE SCALE GENOMIC DNA]</scope>
    <source>
        <strain evidence="4 5">ATCC 52813</strain>
    </source>
</reference>
<dbReference type="STRING" id="1340429.A0A2G4T282"/>
<keyword evidence="3" id="KW-0812">Transmembrane</keyword>